<dbReference type="PROSITE" id="PS51186">
    <property type="entry name" value="GNAT"/>
    <property type="match status" value="1"/>
</dbReference>
<dbReference type="EMBL" id="BAAAJE010000001">
    <property type="protein sequence ID" value="GAA1125931.1"/>
    <property type="molecule type" value="Genomic_DNA"/>
</dbReference>
<keyword evidence="2" id="KW-0012">Acyltransferase</keyword>
<dbReference type="CDD" id="cd04301">
    <property type="entry name" value="NAT_SF"/>
    <property type="match status" value="1"/>
</dbReference>
<dbReference type="Pfam" id="PF00583">
    <property type="entry name" value="Acetyltransf_1"/>
    <property type="match status" value="1"/>
</dbReference>
<dbReference type="PANTHER" id="PTHR43877:SF5">
    <property type="entry name" value="BLL8307 PROTEIN"/>
    <property type="match status" value="1"/>
</dbReference>
<dbReference type="InterPro" id="IPR050832">
    <property type="entry name" value="Bact_Acetyltransf"/>
</dbReference>
<evidence type="ECO:0000256" key="1">
    <source>
        <dbReference type="ARBA" id="ARBA00022679"/>
    </source>
</evidence>
<keyword evidence="5" id="KW-1185">Reference proteome</keyword>
<accession>A0ABN1U712</accession>
<protein>
    <submittedName>
        <fullName evidence="4">GNAT family N-acetyltransferase</fullName>
    </submittedName>
</protein>
<organism evidence="4 5">
    <name type="scientific">Nocardioides aquiterrae</name>
    <dbReference type="NCBI Taxonomy" id="203799"/>
    <lineage>
        <taxon>Bacteria</taxon>
        <taxon>Bacillati</taxon>
        <taxon>Actinomycetota</taxon>
        <taxon>Actinomycetes</taxon>
        <taxon>Propionibacteriales</taxon>
        <taxon>Nocardioidaceae</taxon>
        <taxon>Nocardioides</taxon>
    </lineage>
</organism>
<dbReference type="SUPFAM" id="SSF55729">
    <property type="entry name" value="Acyl-CoA N-acyltransferases (Nat)"/>
    <property type="match status" value="1"/>
</dbReference>
<dbReference type="Gene3D" id="3.40.630.30">
    <property type="match status" value="1"/>
</dbReference>
<proteinExistence type="predicted"/>
<dbReference type="InterPro" id="IPR016181">
    <property type="entry name" value="Acyl_CoA_acyltransferase"/>
</dbReference>
<name>A0ABN1U712_9ACTN</name>
<evidence type="ECO:0000313" key="5">
    <source>
        <dbReference type="Proteomes" id="UP001499979"/>
    </source>
</evidence>
<feature type="domain" description="N-acetyltransferase" evidence="3">
    <location>
        <begin position="1"/>
        <end position="151"/>
    </location>
</feature>
<reference evidence="4 5" key="1">
    <citation type="journal article" date="2019" name="Int. J. Syst. Evol. Microbiol.">
        <title>The Global Catalogue of Microorganisms (GCM) 10K type strain sequencing project: providing services to taxonomists for standard genome sequencing and annotation.</title>
        <authorList>
            <consortium name="The Broad Institute Genomics Platform"/>
            <consortium name="The Broad Institute Genome Sequencing Center for Infectious Disease"/>
            <person name="Wu L."/>
            <person name="Ma J."/>
        </authorList>
    </citation>
    <scope>NUCLEOTIDE SEQUENCE [LARGE SCALE GENOMIC DNA]</scope>
    <source>
        <strain evidence="4 5">JCM 11813</strain>
    </source>
</reference>
<sequence>MIAAEDPRAADVVALLDSHLELMNALSPPAEVHALDVEALVHPAITFVGYRVEGELLAVGALKDLGDGHGELKSMHTAAAARGLGIGGALVLHLVDLARRRGLTRVSLETGTPEGFAAARGLYARHGFTECGPFGDYVLSPWSTFMTLPLD</sequence>
<dbReference type="Proteomes" id="UP001499979">
    <property type="component" value="Unassembled WGS sequence"/>
</dbReference>
<comment type="caution">
    <text evidence="4">The sequence shown here is derived from an EMBL/GenBank/DDBJ whole genome shotgun (WGS) entry which is preliminary data.</text>
</comment>
<evidence type="ECO:0000259" key="3">
    <source>
        <dbReference type="PROSITE" id="PS51186"/>
    </source>
</evidence>
<keyword evidence="1" id="KW-0808">Transferase</keyword>
<evidence type="ECO:0000256" key="2">
    <source>
        <dbReference type="ARBA" id="ARBA00023315"/>
    </source>
</evidence>
<dbReference type="InterPro" id="IPR000182">
    <property type="entry name" value="GNAT_dom"/>
</dbReference>
<gene>
    <name evidence="4" type="ORF">GCM10009606_02020</name>
</gene>
<dbReference type="PANTHER" id="PTHR43877">
    <property type="entry name" value="AMINOALKYLPHOSPHONATE N-ACETYLTRANSFERASE-RELATED-RELATED"/>
    <property type="match status" value="1"/>
</dbReference>
<evidence type="ECO:0000313" key="4">
    <source>
        <dbReference type="EMBL" id="GAA1125931.1"/>
    </source>
</evidence>